<dbReference type="RefSeq" id="WP_238750849.1">
    <property type="nucleotide sequence ID" value="NZ_CAKLPZ010000002.1"/>
</dbReference>
<sequence length="304" mass="31858">MQLAQPITAHALAERLGAQLIGDGSLLVTGLNEIHHVRPGDLCFVDHPKYYATTLASAASVILLDQVRDCPPGKALLIHPEPFRAYNSLVQGARPQVQYEAHEQAAVVGAGTIVAPGAHLGRGVVIGTDCLLEPNCVIGDGCTLGHRVTVSAGAVVGGEAFYFKRTADGLTAWRSGGSVRLEDDVFLGPCCTIARGVSSTTVIGRGSKLDAQVQIGHDCRIGAHVQMAAQVGVAGNCVIGDWSILQGQAGIAQNVTMGERTVIMAQSGVGRDLPPGKSWFGSPVQEARKAFRDMVVLRRLGEKG</sequence>
<dbReference type="EMBL" id="CAKLPZ010000002">
    <property type="protein sequence ID" value="CAH1000878.1"/>
    <property type="molecule type" value="Genomic_DNA"/>
</dbReference>
<reference evidence="8" key="1">
    <citation type="submission" date="2021-12" db="EMBL/GenBank/DDBJ databases">
        <authorList>
            <person name="Rodrigo-Torres L."/>
            <person name="Arahal R. D."/>
            <person name="Lucena T."/>
        </authorList>
    </citation>
    <scope>NUCLEOTIDE SEQUENCE</scope>
    <source>
        <strain evidence="8">CECT 8419</strain>
    </source>
</reference>
<dbReference type="EC" id="2.3.1.-" evidence="8"/>
<dbReference type="InterPro" id="IPR007691">
    <property type="entry name" value="LpxD"/>
</dbReference>
<keyword evidence="2" id="KW-0441">Lipid A biosynthesis</keyword>
<gene>
    <name evidence="8" type="primary">lpxD_2</name>
    <name evidence="8" type="ORF">LEM8419_01930</name>
</gene>
<dbReference type="Proteomes" id="UP000837803">
    <property type="component" value="Unassembled WGS sequence"/>
</dbReference>
<proteinExistence type="predicted"/>
<dbReference type="Gene3D" id="2.160.10.10">
    <property type="entry name" value="Hexapeptide repeat proteins"/>
    <property type="match status" value="1"/>
</dbReference>
<keyword evidence="4" id="KW-0677">Repeat</keyword>
<evidence type="ECO:0000313" key="9">
    <source>
        <dbReference type="Proteomes" id="UP000837803"/>
    </source>
</evidence>
<dbReference type="PANTHER" id="PTHR43378">
    <property type="entry name" value="UDP-3-O-ACYLGLUCOSAMINE N-ACYLTRANSFERASE"/>
    <property type="match status" value="1"/>
</dbReference>
<evidence type="ECO:0000256" key="2">
    <source>
        <dbReference type="ARBA" id="ARBA00022556"/>
    </source>
</evidence>
<evidence type="ECO:0000256" key="1">
    <source>
        <dbReference type="ARBA" id="ARBA00022516"/>
    </source>
</evidence>
<evidence type="ECO:0000313" key="8">
    <source>
        <dbReference type="EMBL" id="CAH1000878.1"/>
    </source>
</evidence>
<name>A0ABN8F996_9BACT</name>
<organism evidence="8 9">
    <name type="scientific">Neolewinella maritima</name>
    <dbReference type="NCBI Taxonomy" id="1383882"/>
    <lineage>
        <taxon>Bacteria</taxon>
        <taxon>Pseudomonadati</taxon>
        <taxon>Bacteroidota</taxon>
        <taxon>Saprospiria</taxon>
        <taxon>Saprospirales</taxon>
        <taxon>Lewinellaceae</taxon>
        <taxon>Neolewinella</taxon>
    </lineage>
</organism>
<keyword evidence="9" id="KW-1185">Reference proteome</keyword>
<dbReference type="Pfam" id="PF04613">
    <property type="entry name" value="LpxD"/>
    <property type="match status" value="1"/>
</dbReference>
<dbReference type="SUPFAM" id="SSF51161">
    <property type="entry name" value="Trimeric LpxA-like enzymes"/>
    <property type="match status" value="1"/>
</dbReference>
<dbReference type="InterPro" id="IPR001451">
    <property type="entry name" value="Hexapep"/>
</dbReference>
<dbReference type="InterPro" id="IPR020573">
    <property type="entry name" value="UDP_GlcNAc_AcTrfase_non-rep"/>
</dbReference>
<dbReference type="PANTHER" id="PTHR43378:SF2">
    <property type="entry name" value="UDP-3-O-ACYLGLUCOSAMINE N-ACYLTRANSFERASE 1, MITOCHONDRIAL-RELATED"/>
    <property type="match status" value="1"/>
</dbReference>
<dbReference type="CDD" id="cd03352">
    <property type="entry name" value="LbH_LpxD"/>
    <property type="match status" value="1"/>
</dbReference>
<evidence type="ECO:0000259" key="7">
    <source>
        <dbReference type="Pfam" id="PF04613"/>
    </source>
</evidence>
<comment type="caution">
    <text evidence="8">The sequence shown here is derived from an EMBL/GenBank/DDBJ whole genome shotgun (WGS) entry which is preliminary data.</text>
</comment>
<evidence type="ECO:0000256" key="3">
    <source>
        <dbReference type="ARBA" id="ARBA00022679"/>
    </source>
</evidence>
<accession>A0ABN8F996</accession>
<dbReference type="InterPro" id="IPR011004">
    <property type="entry name" value="Trimer_LpxA-like_sf"/>
</dbReference>
<evidence type="ECO:0000256" key="5">
    <source>
        <dbReference type="ARBA" id="ARBA00023098"/>
    </source>
</evidence>
<keyword evidence="6 8" id="KW-0012">Acyltransferase</keyword>
<keyword evidence="3 8" id="KW-0808">Transferase</keyword>
<keyword evidence="5" id="KW-0443">Lipid metabolism</keyword>
<dbReference type="Pfam" id="PF00132">
    <property type="entry name" value="Hexapep"/>
    <property type="match status" value="2"/>
</dbReference>
<protein>
    <submittedName>
        <fullName evidence="8">UDP-3-O-acylglucosamine N-acyltransferase</fullName>
        <ecNumber evidence="8">2.3.1.-</ecNumber>
    </submittedName>
</protein>
<dbReference type="GO" id="GO:0016746">
    <property type="term" value="F:acyltransferase activity"/>
    <property type="evidence" value="ECO:0007669"/>
    <property type="project" value="UniProtKB-KW"/>
</dbReference>
<keyword evidence="1" id="KW-0444">Lipid biosynthesis</keyword>
<evidence type="ECO:0000256" key="6">
    <source>
        <dbReference type="ARBA" id="ARBA00023315"/>
    </source>
</evidence>
<evidence type="ECO:0000256" key="4">
    <source>
        <dbReference type="ARBA" id="ARBA00022737"/>
    </source>
</evidence>
<dbReference type="Gene3D" id="3.40.1390.10">
    <property type="entry name" value="MurE/MurF, N-terminal domain"/>
    <property type="match status" value="1"/>
</dbReference>
<feature type="domain" description="UDP-3-O-[3-hydroxymyristoyl] glucosamine N-acyltransferase non-repeat region" evidence="7">
    <location>
        <begin position="26"/>
        <end position="91"/>
    </location>
</feature>